<comment type="caution">
    <text evidence="2">The sequence shown here is derived from an EMBL/GenBank/DDBJ whole genome shotgun (WGS) entry which is preliminary data.</text>
</comment>
<reference evidence="2" key="1">
    <citation type="submission" date="2023-03" db="EMBL/GenBank/DDBJ databases">
        <title>Massive genome expansion in bonnet fungi (Mycena s.s.) driven by repeated elements and novel gene families across ecological guilds.</title>
        <authorList>
            <consortium name="Lawrence Berkeley National Laboratory"/>
            <person name="Harder C.B."/>
            <person name="Miyauchi S."/>
            <person name="Viragh M."/>
            <person name="Kuo A."/>
            <person name="Thoen E."/>
            <person name="Andreopoulos B."/>
            <person name="Lu D."/>
            <person name="Skrede I."/>
            <person name="Drula E."/>
            <person name="Henrissat B."/>
            <person name="Morin E."/>
            <person name="Kohler A."/>
            <person name="Barry K."/>
            <person name="LaButti K."/>
            <person name="Morin E."/>
            <person name="Salamov A."/>
            <person name="Lipzen A."/>
            <person name="Mereny Z."/>
            <person name="Hegedus B."/>
            <person name="Baldrian P."/>
            <person name="Stursova M."/>
            <person name="Weitz H."/>
            <person name="Taylor A."/>
            <person name="Grigoriev I.V."/>
            <person name="Nagy L.G."/>
            <person name="Martin F."/>
            <person name="Kauserud H."/>
        </authorList>
    </citation>
    <scope>NUCLEOTIDE SEQUENCE</scope>
    <source>
        <strain evidence="2">CBHHK200</strain>
    </source>
</reference>
<gene>
    <name evidence="2" type="ORF">C8F04DRAFT_1190119</name>
</gene>
<dbReference type="GO" id="GO:0003779">
    <property type="term" value="F:actin binding"/>
    <property type="evidence" value="ECO:0007669"/>
    <property type="project" value="InterPro"/>
</dbReference>
<dbReference type="Pfam" id="PF06367">
    <property type="entry name" value="Drf_FH3"/>
    <property type="match status" value="1"/>
</dbReference>
<dbReference type="EMBL" id="JARJCM010000132">
    <property type="protein sequence ID" value="KAJ7026870.1"/>
    <property type="molecule type" value="Genomic_DNA"/>
</dbReference>
<dbReference type="Proteomes" id="UP001218188">
    <property type="component" value="Unassembled WGS sequence"/>
</dbReference>
<proteinExistence type="predicted"/>
<evidence type="ECO:0000313" key="3">
    <source>
        <dbReference type="Proteomes" id="UP001218188"/>
    </source>
</evidence>
<protein>
    <submittedName>
        <fullName evidence="2">Armadillo-type protein</fullName>
    </submittedName>
</protein>
<keyword evidence="3" id="KW-1185">Reference proteome</keyword>
<evidence type="ECO:0000313" key="2">
    <source>
        <dbReference type="EMBL" id="KAJ7026870.1"/>
    </source>
</evidence>
<dbReference type="SMART" id="SM01139">
    <property type="entry name" value="Drf_FH3"/>
    <property type="match status" value="1"/>
</dbReference>
<dbReference type="InterPro" id="IPR011989">
    <property type="entry name" value="ARM-like"/>
</dbReference>
<dbReference type="Gene3D" id="1.25.10.10">
    <property type="entry name" value="Leucine-rich Repeat Variant"/>
    <property type="match status" value="1"/>
</dbReference>
<evidence type="ECO:0000259" key="1">
    <source>
        <dbReference type="SMART" id="SM01139"/>
    </source>
</evidence>
<dbReference type="InterPro" id="IPR010472">
    <property type="entry name" value="FH3_dom"/>
</dbReference>
<organism evidence="2 3">
    <name type="scientific">Mycena alexandri</name>
    <dbReference type="NCBI Taxonomy" id="1745969"/>
    <lineage>
        <taxon>Eukaryota</taxon>
        <taxon>Fungi</taxon>
        <taxon>Dikarya</taxon>
        <taxon>Basidiomycota</taxon>
        <taxon>Agaricomycotina</taxon>
        <taxon>Agaricomycetes</taxon>
        <taxon>Agaricomycetidae</taxon>
        <taxon>Agaricales</taxon>
        <taxon>Marasmiineae</taxon>
        <taxon>Mycenaceae</taxon>
        <taxon>Mycena</taxon>
    </lineage>
</organism>
<accession>A0AAD6WW54</accession>
<dbReference type="InterPro" id="IPR016024">
    <property type="entry name" value="ARM-type_fold"/>
</dbReference>
<sequence>MVFSASVQARLRTLASEILGAICLLSLNEGHKAVLGAFSDYRAAFNESFRFERFDGLIGSLRLPDLDSDIESDDRYEYIGEQDGVWEARCASMALINALTNSPESLEDRIILRDDFSRRGLNEVVLFRPSHSLWFEVFLTPWYQVLRHDQPPDVLMPQLYIYSEEKFEDEQDMRDRAPKAVDISARPLIEKLRWRTSFVSQSYTERLIQR</sequence>
<feature type="domain" description="Formin FH3" evidence="1">
    <location>
        <begin position="29"/>
        <end position="209"/>
    </location>
</feature>
<dbReference type="AlphaFoldDB" id="A0AAD6WW54"/>
<dbReference type="SUPFAM" id="SSF48371">
    <property type="entry name" value="ARM repeat"/>
    <property type="match status" value="1"/>
</dbReference>
<name>A0AAD6WW54_9AGAR</name>